<name>B3ELR2_CHLPB</name>
<dbReference type="InterPro" id="IPR055348">
    <property type="entry name" value="DctQ"/>
</dbReference>
<dbReference type="EMBL" id="CP001101">
    <property type="protein sequence ID" value="ACE03391.1"/>
    <property type="molecule type" value="Genomic_DNA"/>
</dbReference>
<feature type="transmembrane region" description="Helical" evidence="9">
    <location>
        <begin position="135"/>
        <end position="152"/>
    </location>
</feature>
<evidence type="ECO:0000256" key="8">
    <source>
        <dbReference type="ARBA" id="ARBA00038436"/>
    </source>
</evidence>
<dbReference type="OrthoDB" id="9795655at2"/>
<evidence type="ECO:0000256" key="9">
    <source>
        <dbReference type="SAM" id="Phobius"/>
    </source>
</evidence>
<evidence type="ECO:0000256" key="4">
    <source>
        <dbReference type="ARBA" id="ARBA00022519"/>
    </source>
</evidence>
<dbReference type="GO" id="GO:0005886">
    <property type="term" value="C:plasma membrane"/>
    <property type="evidence" value="ECO:0007669"/>
    <property type="project" value="UniProtKB-SubCell"/>
</dbReference>
<dbReference type="Pfam" id="PF04290">
    <property type="entry name" value="DctQ"/>
    <property type="match status" value="1"/>
</dbReference>
<evidence type="ECO:0000256" key="6">
    <source>
        <dbReference type="ARBA" id="ARBA00022989"/>
    </source>
</evidence>
<dbReference type="KEGG" id="cpb:Cphamn1_0426"/>
<keyword evidence="4" id="KW-0997">Cell inner membrane</keyword>
<feature type="transmembrane region" description="Helical" evidence="9">
    <location>
        <begin position="21"/>
        <end position="43"/>
    </location>
</feature>
<dbReference type="HOGENOM" id="CLU_086356_2_2_10"/>
<gene>
    <name evidence="11" type="ordered locus">Cphamn1_0426</name>
</gene>
<feature type="transmembrane region" description="Helical" evidence="9">
    <location>
        <begin position="55"/>
        <end position="70"/>
    </location>
</feature>
<keyword evidence="7 9" id="KW-0472">Membrane</keyword>
<dbReference type="InterPro" id="IPR007387">
    <property type="entry name" value="TRAP_DctQ"/>
</dbReference>
<dbReference type="PANTHER" id="PTHR35011:SF4">
    <property type="entry name" value="SLL1102 PROTEIN"/>
    <property type="match status" value="1"/>
</dbReference>
<protein>
    <submittedName>
        <fullName evidence="11">Tripartite ATP-independent periplasmic transporter DctQ component</fullName>
    </submittedName>
</protein>
<keyword evidence="3" id="KW-1003">Cell membrane</keyword>
<evidence type="ECO:0000259" key="10">
    <source>
        <dbReference type="Pfam" id="PF04290"/>
    </source>
</evidence>
<evidence type="ECO:0000313" key="11">
    <source>
        <dbReference type="EMBL" id="ACE03391.1"/>
    </source>
</evidence>
<evidence type="ECO:0000256" key="5">
    <source>
        <dbReference type="ARBA" id="ARBA00022692"/>
    </source>
</evidence>
<organism evidence="11">
    <name type="scientific">Chlorobium phaeobacteroides (strain BS1)</name>
    <dbReference type="NCBI Taxonomy" id="331678"/>
    <lineage>
        <taxon>Bacteria</taxon>
        <taxon>Pseudomonadati</taxon>
        <taxon>Chlorobiota</taxon>
        <taxon>Chlorobiia</taxon>
        <taxon>Chlorobiales</taxon>
        <taxon>Chlorobiaceae</taxon>
        <taxon>Chlorobium/Pelodictyon group</taxon>
        <taxon>Chlorobium</taxon>
    </lineage>
</organism>
<comment type="similarity">
    <text evidence="8">Belongs to the TRAP transporter small permease family.</text>
</comment>
<evidence type="ECO:0000256" key="1">
    <source>
        <dbReference type="ARBA" id="ARBA00004429"/>
    </source>
</evidence>
<evidence type="ECO:0000256" key="2">
    <source>
        <dbReference type="ARBA" id="ARBA00022448"/>
    </source>
</evidence>
<evidence type="ECO:0000256" key="3">
    <source>
        <dbReference type="ARBA" id="ARBA00022475"/>
    </source>
</evidence>
<feature type="domain" description="Tripartite ATP-independent periplasmic transporters DctQ component" evidence="10">
    <location>
        <begin position="29"/>
        <end position="162"/>
    </location>
</feature>
<feature type="transmembrane region" description="Helical" evidence="9">
    <location>
        <begin position="91"/>
        <end position="123"/>
    </location>
</feature>
<dbReference type="eggNOG" id="COG4665">
    <property type="taxonomic scope" value="Bacteria"/>
</dbReference>
<keyword evidence="6 9" id="KW-1133">Transmembrane helix</keyword>
<dbReference type="PANTHER" id="PTHR35011">
    <property type="entry name" value="2,3-DIKETO-L-GULONATE TRAP TRANSPORTER SMALL PERMEASE PROTEIN YIAM"/>
    <property type="match status" value="1"/>
</dbReference>
<sequence>MWFLKAYIRAIDSFTERSGRAVSWLTLLLVLVVVYDVFTRYVLSSSSVAVQELEWHLFALLFLLAAPYTLKHNKHVRVDVFYARLTEKHKALVNIVGGICFLVPFTLMVVFASLSFVGSAFVILESSPDPGGLPYRYLLKAAIPVGFLFFFLQGSAEIVRSILVLADNPDTTEKE</sequence>
<reference evidence="11" key="1">
    <citation type="submission" date="2008-06" db="EMBL/GenBank/DDBJ databases">
        <title>Complete sequence of Chlorobium phaeobacteroides BS1.</title>
        <authorList>
            <consortium name="US DOE Joint Genome Institute"/>
            <person name="Lucas S."/>
            <person name="Copeland A."/>
            <person name="Lapidus A."/>
            <person name="Glavina del Rio T."/>
            <person name="Dalin E."/>
            <person name="Tice H."/>
            <person name="Bruce D."/>
            <person name="Goodwin L."/>
            <person name="Pitluck S."/>
            <person name="Schmutz J."/>
            <person name="Larimer F."/>
            <person name="Land M."/>
            <person name="Hauser L."/>
            <person name="Kyrpides N."/>
            <person name="Ovchinnikova G."/>
            <person name="Li T."/>
            <person name="Liu Z."/>
            <person name="Zhao F."/>
            <person name="Overmann J."/>
            <person name="Bryant D.A."/>
            <person name="Richardson P."/>
        </authorList>
    </citation>
    <scope>NUCLEOTIDE SEQUENCE [LARGE SCALE GENOMIC DNA]</scope>
    <source>
        <strain evidence="11">BS1</strain>
    </source>
</reference>
<comment type="subcellular location">
    <subcellularLocation>
        <location evidence="1">Cell inner membrane</location>
        <topology evidence="1">Multi-pass membrane protein</topology>
    </subcellularLocation>
</comment>
<keyword evidence="2" id="KW-0813">Transport</keyword>
<keyword evidence="5 9" id="KW-0812">Transmembrane</keyword>
<evidence type="ECO:0000256" key="7">
    <source>
        <dbReference type="ARBA" id="ARBA00023136"/>
    </source>
</evidence>
<accession>B3ELR2</accession>
<dbReference type="AlphaFoldDB" id="B3ELR2"/>
<proteinExistence type="inferred from homology"/>